<comment type="caution">
    <text evidence="4">The sequence shown here is derived from an EMBL/GenBank/DDBJ whole genome shotgun (WGS) entry which is preliminary data.</text>
</comment>
<evidence type="ECO:0000313" key="5">
    <source>
        <dbReference type="Proteomes" id="UP001070352"/>
    </source>
</evidence>
<proteinExistence type="predicted"/>
<dbReference type="InterPro" id="IPR000330">
    <property type="entry name" value="SNF2_N"/>
</dbReference>
<gene>
    <name evidence="4" type="ORF">MOC45_02950</name>
</gene>
<evidence type="ECO:0000256" key="1">
    <source>
        <dbReference type="ARBA" id="ARBA00022801"/>
    </source>
</evidence>
<keyword evidence="4" id="KW-0547">Nucleotide-binding</keyword>
<evidence type="ECO:0000259" key="2">
    <source>
        <dbReference type="PROSITE" id="PS51192"/>
    </source>
</evidence>
<dbReference type="InterPro" id="IPR049730">
    <property type="entry name" value="SNF2/RAD54-like_C"/>
</dbReference>
<organism evidence="4 5">
    <name type="scientific">Bacillus spizizenii</name>
    <name type="common">Bacillus subtilis subsp. spizizenii</name>
    <dbReference type="NCBI Taxonomy" id="96241"/>
    <lineage>
        <taxon>Bacteria</taxon>
        <taxon>Bacillati</taxon>
        <taxon>Bacillota</taxon>
        <taxon>Bacilli</taxon>
        <taxon>Bacillales</taxon>
        <taxon>Bacillaceae</taxon>
        <taxon>Bacillus</taxon>
    </lineage>
</organism>
<dbReference type="SUPFAM" id="SSF52540">
    <property type="entry name" value="P-loop containing nucleoside triphosphate hydrolases"/>
    <property type="match status" value="2"/>
</dbReference>
<dbReference type="InterPro" id="IPR038718">
    <property type="entry name" value="SNF2-like_sf"/>
</dbReference>
<name>A0A9Q4DN19_BACSC</name>
<dbReference type="GO" id="GO:0005524">
    <property type="term" value="F:ATP binding"/>
    <property type="evidence" value="ECO:0007669"/>
    <property type="project" value="InterPro"/>
</dbReference>
<sequence>MIEVSKFTNQDQDYLKIKLRKLDPEIVNIIMSIDGWGKAQEPMCYGLPYSALGEFFQKTKDYMVVWKSHADSMGTLARGIDTRDIPTEFIVDYEPKLPLREHQIVTFNLMLQRDFLLISDQEGVGKTPPILCQHDAKIQNGIAKWGLYVTKAGLIYDVKNQAEKFTHLNVVTIEGTAKQRIKKYELLERDDSVGLVVVSYETFRTDIQHFTSINKAKPFDIMYIDECHKIKNVNSSLGKLIHRIGPKQRYAITASPVINEIIDMYNMLYWMGAIQYNYFRFRDKFCELDGWGNVARYKNLWEIKTILQSNMLRRLKTDVLKDLPPVVSKPIYVEMTSSQRKLYKAIEKGDYEGIDFEDMFFEDVPSELAKHARLAQVAESAEIVGGDSGKKGSGKLIELENLLEEITDRGEKAIVFTRSKRMTHVMVDYFSQYNPSYITGDVDTQAKGNQEVSERQMMVDKFQEDDSCKVIICTESASREGWTGTKANNVIFTSKPWSPSYISQCIGRAWRFGQTGGATGSINVYSLISRGTIDERIEKLLEEKQFVIDSTVDQPLGTQKILSVLDGASA</sequence>
<feature type="domain" description="Helicase ATP-binding" evidence="2">
    <location>
        <begin position="154"/>
        <end position="274"/>
    </location>
</feature>
<dbReference type="InterPro" id="IPR027417">
    <property type="entry name" value="P-loop_NTPase"/>
</dbReference>
<dbReference type="CDD" id="cd18793">
    <property type="entry name" value="SF2_C_SNF"/>
    <property type="match status" value="1"/>
</dbReference>
<dbReference type="Gene3D" id="3.40.50.10810">
    <property type="entry name" value="Tandem AAA-ATPase domain"/>
    <property type="match status" value="1"/>
</dbReference>
<accession>A0A9Q4DN19</accession>
<dbReference type="Pfam" id="PF00271">
    <property type="entry name" value="Helicase_C"/>
    <property type="match status" value="1"/>
</dbReference>
<dbReference type="SMART" id="SM00487">
    <property type="entry name" value="DEXDc"/>
    <property type="match status" value="1"/>
</dbReference>
<dbReference type="Pfam" id="PF00176">
    <property type="entry name" value="SNF2-rel_dom"/>
    <property type="match status" value="1"/>
</dbReference>
<evidence type="ECO:0000313" key="4">
    <source>
        <dbReference type="EMBL" id="MCY8119570.1"/>
    </source>
</evidence>
<dbReference type="AlphaFoldDB" id="A0A9Q4DN19"/>
<dbReference type="PROSITE" id="PS51194">
    <property type="entry name" value="HELICASE_CTER"/>
    <property type="match status" value="1"/>
</dbReference>
<dbReference type="SMART" id="SM00490">
    <property type="entry name" value="HELICc"/>
    <property type="match status" value="1"/>
</dbReference>
<dbReference type="GO" id="GO:0004386">
    <property type="term" value="F:helicase activity"/>
    <property type="evidence" value="ECO:0007669"/>
    <property type="project" value="UniProtKB-KW"/>
</dbReference>
<reference evidence="4" key="1">
    <citation type="submission" date="2022-02" db="EMBL/GenBank/DDBJ databases">
        <title>Crop Bioprotection Bacillus Genome Sequencing.</title>
        <authorList>
            <person name="Dunlap C."/>
        </authorList>
    </citation>
    <scope>NUCLEOTIDE SEQUENCE</scope>
    <source>
        <strain evidence="4">M18B4</strain>
    </source>
</reference>
<dbReference type="EMBL" id="JALANJ010000003">
    <property type="protein sequence ID" value="MCY8119570.1"/>
    <property type="molecule type" value="Genomic_DNA"/>
</dbReference>
<dbReference type="PANTHER" id="PTHR10799">
    <property type="entry name" value="SNF2/RAD54 HELICASE FAMILY"/>
    <property type="match status" value="1"/>
</dbReference>
<keyword evidence="4" id="KW-0347">Helicase</keyword>
<feature type="domain" description="Helicase C-terminal" evidence="3">
    <location>
        <begin position="398"/>
        <end position="563"/>
    </location>
</feature>
<keyword evidence="4" id="KW-0067">ATP-binding</keyword>
<dbReference type="InterPro" id="IPR014001">
    <property type="entry name" value="Helicase_ATP-bd"/>
</dbReference>
<evidence type="ECO:0000259" key="3">
    <source>
        <dbReference type="PROSITE" id="PS51194"/>
    </source>
</evidence>
<protein>
    <submittedName>
        <fullName evidence="4">DEAD/DEAH box helicase</fullName>
    </submittedName>
</protein>
<keyword evidence="1" id="KW-0378">Hydrolase</keyword>
<dbReference type="InterPro" id="IPR001650">
    <property type="entry name" value="Helicase_C-like"/>
</dbReference>
<dbReference type="Proteomes" id="UP001070352">
    <property type="component" value="Unassembled WGS sequence"/>
</dbReference>
<dbReference type="PROSITE" id="PS51192">
    <property type="entry name" value="HELICASE_ATP_BIND_1"/>
    <property type="match status" value="1"/>
</dbReference>
<dbReference type="Gene3D" id="3.40.50.300">
    <property type="entry name" value="P-loop containing nucleotide triphosphate hydrolases"/>
    <property type="match status" value="1"/>
</dbReference>
<dbReference type="GO" id="GO:0016787">
    <property type="term" value="F:hydrolase activity"/>
    <property type="evidence" value="ECO:0007669"/>
    <property type="project" value="UniProtKB-KW"/>
</dbReference>